<name>A0ACB8IKM8_CITSI</name>
<comment type="caution">
    <text evidence="1">The sequence shown here is derived from an EMBL/GenBank/DDBJ whole genome shotgun (WGS) entry which is preliminary data.</text>
</comment>
<accession>A0ACB8IKM8</accession>
<gene>
    <name evidence="1" type="ORF">KPL71_023533</name>
</gene>
<organism evidence="1 2">
    <name type="scientific">Citrus sinensis</name>
    <name type="common">Sweet orange</name>
    <name type="synonym">Citrus aurantium var. sinensis</name>
    <dbReference type="NCBI Taxonomy" id="2711"/>
    <lineage>
        <taxon>Eukaryota</taxon>
        <taxon>Viridiplantae</taxon>
        <taxon>Streptophyta</taxon>
        <taxon>Embryophyta</taxon>
        <taxon>Tracheophyta</taxon>
        <taxon>Spermatophyta</taxon>
        <taxon>Magnoliopsida</taxon>
        <taxon>eudicotyledons</taxon>
        <taxon>Gunneridae</taxon>
        <taxon>Pentapetalae</taxon>
        <taxon>rosids</taxon>
        <taxon>malvids</taxon>
        <taxon>Sapindales</taxon>
        <taxon>Rutaceae</taxon>
        <taxon>Aurantioideae</taxon>
        <taxon>Citrus</taxon>
    </lineage>
</organism>
<protein>
    <submittedName>
        <fullName evidence="1">Uncharacterized protein</fullName>
    </submittedName>
</protein>
<dbReference type="Proteomes" id="UP000829398">
    <property type="component" value="Chromosome 8"/>
</dbReference>
<evidence type="ECO:0000313" key="2">
    <source>
        <dbReference type="Proteomes" id="UP000829398"/>
    </source>
</evidence>
<reference evidence="2" key="1">
    <citation type="journal article" date="2023" name="Hortic. Res.">
        <title>A chromosome-level phased genome enabling allele-level studies in sweet orange: a case study on citrus Huanglongbing tolerance.</title>
        <authorList>
            <person name="Wu B."/>
            <person name="Yu Q."/>
            <person name="Deng Z."/>
            <person name="Duan Y."/>
            <person name="Luo F."/>
            <person name="Gmitter F. Jr."/>
        </authorList>
    </citation>
    <scope>NUCLEOTIDE SEQUENCE [LARGE SCALE GENOMIC DNA]</scope>
    <source>
        <strain evidence="2">cv. Valencia</strain>
    </source>
</reference>
<keyword evidence="2" id="KW-1185">Reference proteome</keyword>
<evidence type="ECO:0000313" key="1">
    <source>
        <dbReference type="EMBL" id="KAH9697257.1"/>
    </source>
</evidence>
<dbReference type="EMBL" id="CM039177">
    <property type="protein sequence ID" value="KAH9697257.1"/>
    <property type="molecule type" value="Genomic_DNA"/>
</dbReference>
<sequence>MLGFLAVPLLGLMGGYGSVLTDSLQCPLVHFFSIFRVTHFNHTASDHSPLFLSCDRDMASGPYRFKFLHAWLKHPGFLNVVRQSWSAQMKLVRFKLCLKVWNKDVFGNVFSRVKEAEKDLAQKERLYDLSGSATDRAIFSKARARLQHALLCEEIFLRQQSSVRSVRDGDVNTRFFHAMVWNMLSSMPLHLFHVLRPLLVVVQRLERLFTQFLWGDS</sequence>
<proteinExistence type="predicted"/>